<dbReference type="Proteomes" id="UP000007266">
    <property type="component" value="Linkage group 3"/>
</dbReference>
<dbReference type="STRING" id="7070.D6WIF7"/>
<sequence length="177" mass="20039">MGGSQSRTRKLTVENDDPTSVIKVSDDVVQRIKNSQEARPAAPEPTYQQAPPQQAVPVQPVFVYEPSVTSVQLRQASLAELKKNDHYWENRLKNQQANHQKINDIMEAEYKKAMEEMEVTEKTKTPSRALPPCQDAKEAVMRCYKEHANEPMKCAKIVQAFQQCVDSKRASLIANRG</sequence>
<dbReference type="PANTHER" id="PTHR21588:SF18">
    <property type="entry name" value="MICOS COMPLEX SUBUNIT MIC19"/>
    <property type="match status" value="1"/>
</dbReference>
<dbReference type="PhylomeDB" id="D6WIF7"/>
<keyword evidence="3" id="KW-1185">Reference proteome</keyword>
<dbReference type="OMA" id="DVQRQMN"/>
<dbReference type="EMBL" id="KQ971334">
    <property type="protein sequence ID" value="EEZ99676.1"/>
    <property type="molecule type" value="Genomic_DNA"/>
</dbReference>
<dbReference type="InterPro" id="IPR009069">
    <property type="entry name" value="Cys_alpha_HP_mot_SF"/>
</dbReference>
<evidence type="ECO:0000256" key="1">
    <source>
        <dbReference type="SAM" id="MobiDB-lite"/>
    </source>
</evidence>
<reference evidence="2 3" key="2">
    <citation type="journal article" date="2010" name="Nucleic Acids Res.">
        <title>BeetleBase in 2010: revisions to provide comprehensive genomic information for Tribolium castaneum.</title>
        <authorList>
            <person name="Kim H.S."/>
            <person name="Murphy T."/>
            <person name="Xia J."/>
            <person name="Caragea D."/>
            <person name="Park Y."/>
            <person name="Beeman R.W."/>
            <person name="Lorenzen M.D."/>
            <person name="Butcher S."/>
            <person name="Manak J.R."/>
            <person name="Brown S.J."/>
        </authorList>
    </citation>
    <scope>GENOME REANNOTATION</scope>
    <source>
        <strain evidence="2 3">Georgia GA2</strain>
    </source>
</reference>
<dbReference type="AlphaFoldDB" id="D6WIF7"/>
<dbReference type="GO" id="GO:0061617">
    <property type="term" value="C:MICOS complex"/>
    <property type="evidence" value="ECO:0000318"/>
    <property type="project" value="GO_Central"/>
</dbReference>
<organism evidence="2 3">
    <name type="scientific">Tribolium castaneum</name>
    <name type="common">Red flour beetle</name>
    <dbReference type="NCBI Taxonomy" id="7070"/>
    <lineage>
        <taxon>Eukaryota</taxon>
        <taxon>Metazoa</taxon>
        <taxon>Ecdysozoa</taxon>
        <taxon>Arthropoda</taxon>
        <taxon>Hexapoda</taxon>
        <taxon>Insecta</taxon>
        <taxon>Pterygota</taxon>
        <taxon>Neoptera</taxon>
        <taxon>Endopterygota</taxon>
        <taxon>Coleoptera</taxon>
        <taxon>Polyphaga</taxon>
        <taxon>Cucujiformia</taxon>
        <taxon>Tenebrionidae</taxon>
        <taxon>Tenebrionidae incertae sedis</taxon>
        <taxon>Tribolium</taxon>
    </lineage>
</organism>
<dbReference type="PROSITE" id="PS51808">
    <property type="entry name" value="CHCH"/>
    <property type="match status" value="1"/>
</dbReference>
<dbReference type="InterPro" id="IPR052632">
    <property type="entry name" value="MICOS_subunit_Mic19"/>
</dbReference>
<dbReference type="GO" id="GO:0007007">
    <property type="term" value="P:inner mitochondrial membrane organization"/>
    <property type="evidence" value="ECO:0000318"/>
    <property type="project" value="GO_Central"/>
</dbReference>
<dbReference type="HOGENOM" id="CLU_121103_0_0_1"/>
<evidence type="ECO:0000313" key="3">
    <source>
        <dbReference type="Proteomes" id="UP000007266"/>
    </source>
</evidence>
<dbReference type="eggNOG" id="KOG4083">
    <property type="taxonomic scope" value="Eukaryota"/>
</dbReference>
<dbReference type="PANTHER" id="PTHR21588">
    <property type="entry name" value="COILED-COIL-HELIX-COILED-COIL-HELIX DOMAIN CONTAINING 6"/>
    <property type="match status" value="1"/>
</dbReference>
<name>D6WIF7_TRICA</name>
<dbReference type="OrthoDB" id="70030at2759"/>
<feature type="region of interest" description="Disordered" evidence="1">
    <location>
        <begin position="32"/>
        <end position="53"/>
    </location>
</feature>
<protein>
    <submittedName>
        <fullName evidence="2">Uncharacterized protein</fullName>
    </submittedName>
</protein>
<reference evidence="2 3" key="1">
    <citation type="journal article" date="2008" name="Nature">
        <title>The genome of the model beetle and pest Tribolium castaneum.</title>
        <authorList>
            <consortium name="Tribolium Genome Sequencing Consortium"/>
            <person name="Richards S."/>
            <person name="Gibbs R.A."/>
            <person name="Weinstock G.M."/>
            <person name="Brown S.J."/>
            <person name="Denell R."/>
            <person name="Beeman R.W."/>
            <person name="Gibbs R."/>
            <person name="Beeman R.W."/>
            <person name="Brown S.J."/>
            <person name="Bucher G."/>
            <person name="Friedrich M."/>
            <person name="Grimmelikhuijzen C.J."/>
            <person name="Klingler M."/>
            <person name="Lorenzen M."/>
            <person name="Richards S."/>
            <person name="Roth S."/>
            <person name="Schroder R."/>
            <person name="Tautz D."/>
            <person name="Zdobnov E.M."/>
            <person name="Muzny D."/>
            <person name="Gibbs R.A."/>
            <person name="Weinstock G.M."/>
            <person name="Attaway T."/>
            <person name="Bell S."/>
            <person name="Buhay C.J."/>
            <person name="Chandrabose M.N."/>
            <person name="Chavez D."/>
            <person name="Clerk-Blankenburg K.P."/>
            <person name="Cree A."/>
            <person name="Dao M."/>
            <person name="Davis C."/>
            <person name="Chacko J."/>
            <person name="Dinh H."/>
            <person name="Dugan-Rocha S."/>
            <person name="Fowler G."/>
            <person name="Garner T.T."/>
            <person name="Garnes J."/>
            <person name="Gnirke A."/>
            <person name="Hawes A."/>
            <person name="Hernandez J."/>
            <person name="Hines S."/>
            <person name="Holder M."/>
            <person name="Hume J."/>
            <person name="Jhangiani S.N."/>
            <person name="Joshi V."/>
            <person name="Khan Z.M."/>
            <person name="Jackson L."/>
            <person name="Kovar C."/>
            <person name="Kowis A."/>
            <person name="Lee S."/>
            <person name="Lewis L.R."/>
            <person name="Margolis J."/>
            <person name="Morgan M."/>
            <person name="Nazareth L.V."/>
            <person name="Nguyen N."/>
            <person name="Okwuonu G."/>
            <person name="Parker D."/>
            <person name="Richards S."/>
            <person name="Ruiz S.J."/>
            <person name="Santibanez J."/>
            <person name="Savard J."/>
            <person name="Scherer S.E."/>
            <person name="Schneider B."/>
            <person name="Sodergren E."/>
            <person name="Tautz D."/>
            <person name="Vattahil S."/>
            <person name="Villasana D."/>
            <person name="White C.S."/>
            <person name="Wright R."/>
            <person name="Park Y."/>
            <person name="Beeman R.W."/>
            <person name="Lord J."/>
            <person name="Oppert B."/>
            <person name="Lorenzen M."/>
            <person name="Brown S."/>
            <person name="Wang L."/>
            <person name="Savard J."/>
            <person name="Tautz D."/>
            <person name="Richards S."/>
            <person name="Weinstock G."/>
            <person name="Gibbs R.A."/>
            <person name="Liu Y."/>
            <person name="Worley K."/>
            <person name="Weinstock G."/>
            <person name="Elsik C.G."/>
            <person name="Reese J.T."/>
            <person name="Elhaik E."/>
            <person name="Landan G."/>
            <person name="Graur D."/>
            <person name="Arensburger P."/>
            <person name="Atkinson P."/>
            <person name="Beeman R.W."/>
            <person name="Beidler J."/>
            <person name="Brown S.J."/>
            <person name="Demuth J.P."/>
            <person name="Drury D.W."/>
            <person name="Du Y.Z."/>
            <person name="Fujiwara H."/>
            <person name="Lorenzen M."/>
            <person name="Maselli V."/>
            <person name="Osanai M."/>
            <person name="Park Y."/>
            <person name="Robertson H.M."/>
            <person name="Tu Z."/>
            <person name="Wang J.J."/>
            <person name="Wang S."/>
            <person name="Richards S."/>
            <person name="Song H."/>
            <person name="Zhang L."/>
            <person name="Sodergren E."/>
            <person name="Werner D."/>
            <person name="Stanke M."/>
            <person name="Morgenstern B."/>
            <person name="Solovyev V."/>
            <person name="Kosarev P."/>
            <person name="Brown G."/>
            <person name="Chen H.C."/>
            <person name="Ermolaeva O."/>
            <person name="Hlavina W."/>
            <person name="Kapustin Y."/>
            <person name="Kiryutin B."/>
            <person name="Kitts P."/>
            <person name="Maglott D."/>
            <person name="Pruitt K."/>
            <person name="Sapojnikov V."/>
            <person name="Souvorov A."/>
            <person name="Mackey A.J."/>
            <person name="Waterhouse R.M."/>
            <person name="Wyder S."/>
            <person name="Zdobnov E.M."/>
            <person name="Zdobnov E.M."/>
            <person name="Wyder S."/>
            <person name="Kriventseva E.V."/>
            <person name="Kadowaki T."/>
            <person name="Bork P."/>
            <person name="Aranda M."/>
            <person name="Bao R."/>
            <person name="Beermann A."/>
            <person name="Berns N."/>
            <person name="Bolognesi R."/>
            <person name="Bonneton F."/>
            <person name="Bopp D."/>
            <person name="Brown S.J."/>
            <person name="Bucher G."/>
            <person name="Butts T."/>
            <person name="Chaumot A."/>
            <person name="Denell R.E."/>
            <person name="Ferrier D.E."/>
            <person name="Friedrich M."/>
            <person name="Gordon C.M."/>
            <person name="Jindra M."/>
            <person name="Klingler M."/>
            <person name="Lan Q."/>
            <person name="Lattorff H.M."/>
            <person name="Laudet V."/>
            <person name="von Levetsow C."/>
            <person name="Liu Z."/>
            <person name="Lutz R."/>
            <person name="Lynch J.A."/>
            <person name="da Fonseca R.N."/>
            <person name="Posnien N."/>
            <person name="Reuter R."/>
            <person name="Roth S."/>
            <person name="Savard J."/>
            <person name="Schinko J.B."/>
            <person name="Schmitt C."/>
            <person name="Schoppmeier M."/>
            <person name="Schroder R."/>
            <person name="Shippy T.D."/>
            <person name="Simonnet F."/>
            <person name="Marques-Souza H."/>
            <person name="Tautz D."/>
            <person name="Tomoyasu Y."/>
            <person name="Trauner J."/>
            <person name="Van der Zee M."/>
            <person name="Vervoort M."/>
            <person name="Wittkopp N."/>
            <person name="Wimmer E.A."/>
            <person name="Yang X."/>
            <person name="Jones A.K."/>
            <person name="Sattelle D.B."/>
            <person name="Ebert P.R."/>
            <person name="Nelson D."/>
            <person name="Scott J.G."/>
            <person name="Beeman R.W."/>
            <person name="Muthukrishnan S."/>
            <person name="Kramer K.J."/>
            <person name="Arakane Y."/>
            <person name="Beeman R.W."/>
            <person name="Zhu Q."/>
            <person name="Hogenkamp D."/>
            <person name="Dixit R."/>
            <person name="Oppert B."/>
            <person name="Jiang H."/>
            <person name="Zou Z."/>
            <person name="Marshall J."/>
            <person name="Elpidina E."/>
            <person name="Vinokurov K."/>
            <person name="Oppert C."/>
            <person name="Zou Z."/>
            <person name="Evans J."/>
            <person name="Lu Z."/>
            <person name="Zhao P."/>
            <person name="Sumathipala N."/>
            <person name="Altincicek B."/>
            <person name="Vilcinskas A."/>
            <person name="Williams M."/>
            <person name="Hultmark D."/>
            <person name="Hetru C."/>
            <person name="Jiang H."/>
            <person name="Grimmelikhuijzen C.J."/>
            <person name="Hauser F."/>
            <person name="Cazzamali G."/>
            <person name="Williamson M."/>
            <person name="Park Y."/>
            <person name="Li B."/>
            <person name="Tanaka Y."/>
            <person name="Predel R."/>
            <person name="Neupert S."/>
            <person name="Schachtner J."/>
            <person name="Verleyen P."/>
            <person name="Raible F."/>
            <person name="Bork P."/>
            <person name="Friedrich M."/>
            <person name="Walden K.K."/>
            <person name="Robertson H.M."/>
            <person name="Angeli S."/>
            <person name="Foret S."/>
            <person name="Bucher G."/>
            <person name="Schuetz S."/>
            <person name="Maleszka R."/>
            <person name="Wimmer E.A."/>
            <person name="Beeman R.W."/>
            <person name="Lorenzen M."/>
            <person name="Tomoyasu Y."/>
            <person name="Miller S.C."/>
            <person name="Grossmann D."/>
            <person name="Bucher G."/>
        </authorList>
    </citation>
    <scope>NUCLEOTIDE SEQUENCE [LARGE SCALE GENOMIC DNA]</scope>
    <source>
        <strain evidence="2 3">Georgia GA2</strain>
    </source>
</reference>
<feature type="compositionally biased region" description="Low complexity" evidence="1">
    <location>
        <begin position="40"/>
        <end position="53"/>
    </location>
</feature>
<proteinExistence type="predicted"/>
<evidence type="ECO:0000313" key="2">
    <source>
        <dbReference type="EMBL" id="EEZ99676.1"/>
    </source>
</evidence>
<gene>
    <name evidence="2" type="primary">AUGUSTUS-3.0.2_02433</name>
    <name evidence="2" type="ORF">TcasGA2_TC002433</name>
</gene>
<dbReference type="SUPFAM" id="SSF47072">
    <property type="entry name" value="Cysteine alpha-hairpin motif"/>
    <property type="match status" value="1"/>
</dbReference>
<accession>D6WIF7</accession>